<dbReference type="Proteomes" id="UP000000740">
    <property type="component" value="Plasmid pHLAC01"/>
</dbReference>
<dbReference type="EMBL" id="CP001367">
    <property type="protein sequence ID" value="ACM58874.1"/>
    <property type="molecule type" value="Genomic_DNA"/>
</dbReference>
<keyword evidence="1" id="KW-0614">Plasmid</keyword>
<dbReference type="RefSeq" id="WP_012660086.1">
    <property type="nucleotide sequence ID" value="NC_012030.1"/>
</dbReference>
<name>B9LWN3_HALLT</name>
<evidence type="ECO:0000313" key="1">
    <source>
        <dbReference type="EMBL" id="ACM58874.1"/>
    </source>
</evidence>
<sequence length="655" mass="76660">MPNYEDYLEHFFDNAEASIREGKGQELSDNLSHIAELIHELIDKEVDSKRQFRSNYAFCRRQYIQLYDTVLENGADEDLRTSIIDSISAITNYSRQANDIEAFDQLLNSITSCYRQSYPQPGFDDAVGNIFERYSHIQHGVTQNFEDVDSVDRLAKSQEIIDTLLQYYRELWRWSIENGCKESIKRLHHNLDDVRAFERAQYLPIGTPESEYNEDFLDQKQEIANTFRKRIQIQKFAGYSWGYNLYVKGIISEEEFIEELLQKYAEQNFSSISSLTETYFEIQSILGEVPYWEEWETNRQLQQSLGPVMTSMGTNSWIPSFYLAFSLYLFDEDTQENFSNSTPEELPFPTGSKERIEINSLRDAIEGFEDDYPLDFLLDDQTDINDRIEKLSEILNRAHSYAEKQDIMRMRNHPIESEYVDSWEKEVNDQFDSSCLLRQALKEIGLLKQKPFPPDLDGIKVSVGYPRKRNFVPEEAVHKSPTGNFRSILDDYREYVLRRLTLEEHTVDTVDELLDEIEDQVERRDPSVILFKTGEHRRKLLEDDRFTHGSDFPNSHHTFLDIPVLTEPTETYNALLLLENESHGVEFVEDDIVFNLEATPGEEAEVIDMPNKPLESIPYTNAPHDFVEMEVRLRGYIQTEELDGVRFQINSEVPE</sequence>
<dbReference type="HOGENOM" id="CLU_418355_0_0_2"/>
<accession>B9LWN3</accession>
<reference evidence="1 2" key="1">
    <citation type="journal article" date="2016" name="Stand. Genomic Sci.">
        <title>Complete genome sequence of the Antarctic Halorubrum lacusprofundi type strain ACAM 34.</title>
        <authorList>
            <person name="Anderson I.J."/>
            <person name="DasSarma P."/>
            <person name="Lucas S."/>
            <person name="Copeland A."/>
            <person name="Lapidus A."/>
            <person name="Del Rio T.G."/>
            <person name="Tice H."/>
            <person name="Dalin E."/>
            <person name="Bruce D.C."/>
            <person name="Goodwin L."/>
            <person name="Pitluck S."/>
            <person name="Sims D."/>
            <person name="Brettin T.S."/>
            <person name="Detter J.C."/>
            <person name="Han C.S."/>
            <person name="Larimer F."/>
            <person name="Hauser L."/>
            <person name="Land M."/>
            <person name="Ivanova N."/>
            <person name="Richardson P."/>
            <person name="Cavicchioli R."/>
            <person name="DasSarma S."/>
            <person name="Woese C.R."/>
            <person name="Kyrpides N.C."/>
        </authorList>
    </citation>
    <scope>NUCLEOTIDE SEQUENCE [LARGE SCALE GENOMIC DNA]</scope>
    <source>
        <strain evidence="2">ATCC 49239 / DSM 5036 / JCM 8891 / ACAM 34</strain>
    </source>
</reference>
<protein>
    <submittedName>
        <fullName evidence="1">Uncharacterized protein</fullName>
    </submittedName>
</protein>
<dbReference type="GeneID" id="7402209"/>
<organism evidence="1 2">
    <name type="scientific">Halorubrum lacusprofundi (strain ATCC 49239 / DSM 5036 / JCM 8891 / ACAM 34)</name>
    <dbReference type="NCBI Taxonomy" id="416348"/>
    <lineage>
        <taxon>Archaea</taxon>
        <taxon>Methanobacteriati</taxon>
        <taxon>Methanobacteriota</taxon>
        <taxon>Stenosarchaea group</taxon>
        <taxon>Halobacteria</taxon>
        <taxon>Halobacteriales</taxon>
        <taxon>Haloferacaceae</taxon>
        <taxon>Halorubrum</taxon>
    </lineage>
</organism>
<keyword evidence="2" id="KW-1185">Reference proteome</keyword>
<geneLocation type="plasmid" evidence="1 2">
    <name>pHLAC01</name>
</geneLocation>
<dbReference type="KEGG" id="hla:Hlac_3354"/>
<proteinExistence type="predicted"/>
<gene>
    <name evidence="1" type="ordered locus">Hlac_3354</name>
</gene>
<evidence type="ECO:0000313" key="2">
    <source>
        <dbReference type="Proteomes" id="UP000000740"/>
    </source>
</evidence>
<dbReference type="AlphaFoldDB" id="B9LWN3"/>